<evidence type="ECO:0000256" key="2">
    <source>
        <dbReference type="SAM" id="SignalP"/>
    </source>
</evidence>
<dbReference type="Proteomes" id="UP000001351">
    <property type="component" value="Chromosome"/>
</dbReference>
<keyword evidence="2" id="KW-0732">Signal</keyword>
<feature type="signal peptide" evidence="2">
    <location>
        <begin position="1"/>
        <end position="22"/>
    </location>
</feature>
<dbReference type="RefSeq" id="WP_002612088.1">
    <property type="nucleotide sequence ID" value="NC_014623.1"/>
</dbReference>
<dbReference type="Proteomes" id="UP000032702">
    <property type="component" value="Unassembled WGS sequence"/>
</dbReference>
<evidence type="ECO:0000313" key="6">
    <source>
        <dbReference type="Proteomes" id="UP000001351"/>
    </source>
</evidence>
<dbReference type="Pfam" id="PF24837">
    <property type="entry name" value="AMIN-like"/>
    <property type="match status" value="1"/>
</dbReference>
<dbReference type="EMBL" id="AAMD01000018">
    <property type="protein sequence ID" value="EAU68346.1"/>
    <property type="molecule type" value="Genomic_DNA"/>
</dbReference>
<dbReference type="PROSITE" id="PS51257">
    <property type="entry name" value="PROKAR_LIPOPROTEIN"/>
    <property type="match status" value="1"/>
</dbReference>
<reference evidence="5 7" key="1">
    <citation type="submission" date="2006-04" db="EMBL/GenBank/DDBJ databases">
        <authorList>
            <person name="Nierman W.C."/>
        </authorList>
    </citation>
    <scope>NUCLEOTIDE SEQUENCE [LARGE SCALE GENOMIC DNA]</scope>
    <source>
        <strain evidence="5 7">DW4/3-1</strain>
    </source>
</reference>
<evidence type="ECO:0000313" key="4">
    <source>
        <dbReference type="EMBL" id="ADO75596.1"/>
    </source>
</evidence>
<protein>
    <submittedName>
        <fullName evidence="4">Conserved uncharacterized protein</fullName>
    </submittedName>
</protein>
<dbReference type="AlphaFoldDB" id="Q099E7"/>
<gene>
    <name evidence="4" type="ordered locus">STAUR_7841</name>
    <name evidence="5" type="ORF">STIAU_3916</name>
</gene>
<dbReference type="OrthoDB" id="3393679at2"/>
<dbReference type="KEGG" id="sur:STAUR_7841"/>
<dbReference type="HOGENOM" id="CLU_099777_1_1_7"/>
<sequence>MTQWKAVGRGMSALWLMGVLVAAGCTKKEESPPPPPPPPVAAPTPAPPPPPAEPAAPPAAPAAAAPAPTEAPPEPQGREWGTDRLAVQYTPSATVTLRSVRTGRNEGFDRVVFEFDGPELPGYRVEFVEKPVIKCGSGDPTELQGQGALQVSLSPAQAHEGGQVTVAERERKLALPSLQALKLICDFEAEVIWVLGTPQARQPYRVLELREPTRLVVDVRH</sequence>
<evidence type="ECO:0000313" key="7">
    <source>
        <dbReference type="Proteomes" id="UP000032702"/>
    </source>
</evidence>
<feature type="region of interest" description="Disordered" evidence="1">
    <location>
        <begin position="26"/>
        <end position="79"/>
    </location>
</feature>
<dbReference type="eggNOG" id="COG3409">
    <property type="taxonomic scope" value="Bacteria"/>
</dbReference>
<evidence type="ECO:0000313" key="5">
    <source>
        <dbReference type="EMBL" id="EAU68346.1"/>
    </source>
</evidence>
<name>Q099E7_STIAD</name>
<feature type="compositionally biased region" description="Pro residues" evidence="1">
    <location>
        <begin position="32"/>
        <end position="60"/>
    </location>
</feature>
<evidence type="ECO:0000256" key="1">
    <source>
        <dbReference type="SAM" id="MobiDB-lite"/>
    </source>
</evidence>
<keyword evidence="6" id="KW-1185">Reference proteome</keyword>
<dbReference type="STRING" id="378806.STAUR_7841"/>
<reference evidence="4 6" key="2">
    <citation type="journal article" date="2011" name="Mol. Biol. Evol.">
        <title>Comparative genomic analysis of fruiting body formation in Myxococcales.</title>
        <authorList>
            <person name="Huntley S."/>
            <person name="Hamann N."/>
            <person name="Wegener-Feldbrugge S."/>
            <person name="Treuner-Lange A."/>
            <person name="Kube M."/>
            <person name="Reinhardt R."/>
            <person name="Klages S."/>
            <person name="Muller R."/>
            <person name="Ronning C.M."/>
            <person name="Nierman W.C."/>
            <person name="Sogaard-Andersen L."/>
        </authorList>
    </citation>
    <scope>NUCLEOTIDE SEQUENCE [LARGE SCALE GENOMIC DNA]</scope>
    <source>
        <strain evidence="4 6">DW4/3-1</strain>
    </source>
</reference>
<organism evidence="5 7">
    <name type="scientific">Stigmatella aurantiaca (strain DW4/3-1)</name>
    <dbReference type="NCBI Taxonomy" id="378806"/>
    <lineage>
        <taxon>Bacteria</taxon>
        <taxon>Pseudomonadati</taxon>
        <taxon>Myxococcota</taxon>
        <taxon>Myxococcia</taxon>
        <taxon>Myxococcales</taxon>
        <taxon>Cystobacterineae</taxon>
        <taxon>Archangiaceae</taxon>
        <taxon>Stigmatella</taxon>
    </lineage>
</organism>
<dbReference type="EMBL" id="CP002271">
    <property type="protein sequence ID" value="ADO75596.1"/>
    <property type="molecule type" value="Genomic_DNA"/>
</dbReference>
<feature type="chain" id="PRO_5010840461" evidence="2">
    <location>
        <begin position="23"/>
        <end position="221"/>
    </location>
</feature>
<feature type="domain" description="AMIN-like" evidence="3">
    <location>
        <begin position="96"/>
        <end position="221"/>
    </location>
</feature>
<evidence type="ECO:0000259" key="3">
    <source>
        <dbReference type="Pfam" id="PF24837"/>
    </source>
</evidence>
<proteinExistence type="predicted"/>
<accession>Q099E7</accession>
<dbReference type="InterPro" id="IPR056303">
    <property type="entry name" value="AMIN-like"/>
</dbReference>